<dbReference type="InterPro" id="IPR041657">
    <property type="entry name" value="HTH_17"/>
</dbReference>
<dbReference type="OrthoDB" id="9801242at2"/>
<proteinExistence type="predicted"/>
<feature type="domain" description="Helix-turn-helix" evidence="1">
    <location>
        <begin position="7"/>
        <end position="58"/>
    </location>
</feature>
<comment type="caution">
    <text evidence="2">The sequence shown here is derived from an EMBL/GenBank/DDBJ whole genome shotgun (WGS) entry which is preliminary data.</text>
</comment>
<dbReference type="SUPFAM" id="SSF46955">
    <property type="entry name" value="Putative DNA-binding domain"/>
    <property type="match status" value="1"/>
</dbReference>
<dbReference type="AlphaFoldDB" id="B6WVK5"/>
<dbReference type="EMBL" id="ABXU01000064">
    <property type="protein sequence ID" value="EEB33056.1"/>
    <property type="molecule type" value="Genomic_DNA"/>
</dbReference>
<name>B6WVK5_9BACT</name>
<evidence type="ECO:0000259" key="1">
    <source>
        <dbReference type="Pfam" id="PF12728"/>
    </source>
</evidence>
<dbReference type="InterPro" id="IPR009061">
    <property type="entry name" value="DNA-bd_dom_put_sf"/>
</dbReference>
<organism evidence="2 3">
    <name type="scientific">Desulfovibrio piger ATCC 29098</name>
    <dbReference type="NCBI Taxonomy" id="411464"/>
    <lineage>
        <taxon>Bacteria</taxon>
        <taxon>Pseudomonadati</taxon>
        <taxon>Thermodesulfobacteriota</taxon>
        <taxon>Desulfovibrionia</taxon>
        <taxon>Desulfovibrionales</taxon>
        <taxon>Desulfovibrionaceae</taxon>
        <taxon>Desulfovibrio</taxon>
    </lineage>
</organism>
<dbReference type="RefSeq" id="WP_006007491.1">
    <property type="nucleotide sequence ID" value="NZ_DS996359.1"/>
</dbReference>
<dbReference type="Gene3D" id="1.10.238.160">
    <property type="match status" value="1"/>
</dbReference>
<reference evidence="2 3" key="1">
    <citation type="submission" date="2008-10" db="EMBL/GenBank/DDBJ databases">
        <title>Draft genome sequence of Desulvovibrio piger (ATCC 29098).</title>
        <authorList>
            <person name="Sudarsanam P."/>
            <person name="Ley R."/>
            <person name="Guruge J."/>
            <person name="Turnbaugh P.J."/>
            <person name="Mahowald M."/>
            <person name="Liep D."/>
            <person name="Gordon J."/>
        </authorList>
    </citation>
    <scope>NUCLEOTIDE SEQUENCE [LARGE SCALE GENOMIC DNA]</scope>
    <source>
        <strain evidence="2 3">ATCC 29098</strain>
    </source>
</reference>
<accession>B6WVK5</accession>
<protein>
    <submittedName>
        <fullName evidence="2">Transcriptional regulator, AlpA family</fullName>
    </submittedName>
</protein>
<reference evidence="2 3" key="2">
    <citation type="submission" date="2008-10" db="EMBL/GenBank/DDBJ databases">
        <authorList>
            <person name="Fulton L."/>
            <person name="Clifton S."/>
            <person name="Fulton B."/>
            <person name="Xu J."/>
            <person name="Minx P."/>
            <person name="Pepin K.H."/>
            <person name="Johnson M."/>
            <person name="Bhonagiri V."/>
            <person name="Nash W.E."/>
            <person name="Mardis E.R."/>
            <person name="Wilson R.K."/>
        </authorList>
    </citation>
    <scope>NUCLEOTIDE SEQUENCE [LARGE SCALE GENOMIC DNA]</scope>
    <source>
        <strain evidence="2 3">ATCC 29098</strain>
    </source>
</reference>
<dbReference type="Proteomes" id="UP000003676">
    <property type="component" value="Unassembled WGS sequence"/>
</dbReference>
<evidence type="ECO:0000313" key="3">
    <source>
        <dbReference type="Proteomes" id="UP000003676"/>
    </source>
</evidence>
<dbReference type="Pfam" id="PF12728">
    <property type="entry name" value="HTH_17"/>
    <property type="match status" value="1"/>
</dbReference>
<gene>
    <name evidence="2" type="ORF">DESPIG_02123</name>
</gene>
<dbReference type="HOGENOM" id="CLU_140176_15_3_7"/>
<sequence>MPEVTRYLRAKAFAEALGIGTSTFWRWIREGRLPQGTRLSARCTVWPVTALEDFVRQQGASREA</sequence>
<evidence type="ECO:0000313" key="2">
    <source>
        <dbReference type="EMBL" id="EEB33056.1"/>
    </source>
</evidence>